<feature type="compositionally biased region" description="Polar residues" evidence="1">
    <location>
        <begin position="196"/>
        <end position="208"/>
    </location>
</feature>
<evidence type="ECO:0000313" key="2">
    <source>
        <dbReference type="EMBL" id="CAH0404031.1"/>
    </source>
</evidence>
<evidence type="ECO:0000256" key="1">
    <source>
        <dbReference type="SAM" id="MobiDB-lite"/>
    </source>
</evidence>
<evidence type="ECO:0008006" key="4">
    <source>
        <dbReference type="Google" id="ProtNLM"/>
    </source>
</evidence>
<evidence type="ECO:0000313" key="3">
    <source>
        <dbReference type="Proteomes" id="UP001153292"/>
    </source>
</evidence>
<protein>
    <recommendedName>
        <fullName evidence="4">PH domain-containing protein</fullName>
    </recommendedName>
</protein>
<feature type="compositionally biased region" description="Pro residues" evidence="1">
    <location>
        <begin position="163"/>
        <end position="175"/>
    </location>
</feature>
<organism evidence="2 3">
    <name type="scientific">Chilo suppressalis</name>
    <name type="common">Asiatic rice borer moth</name>
    <dbReference type="NCBI Taxonomy" id="168631"/>
    <lineage>
        <taxon>Eukaryota</taxon>
        <taxon>Metazoa</taxon>
        <taxon>Ecdysozoa</taxon>
        <taxon>Arthropoda</taxon>
        <taxon>Hexapoda</taxon>
        <taxon>Insecta</taxon>
        <taxon>Pterygota</taxon>
        <taxon>Neoptera</taxon>
        <taxon>Endopterygota</taxon>
        <taxon>Lepidoptera</taxon>
        <taxon>Glossata</taxon>
        <taxon>Ditrysia</taxon>
        <taxon>Pyraloidea</taxon>
        <taxon>Crambidae</taxon>
        <taxon>Crambinae</taxon>
        <taxon>Chilo</taxon>
    </lineage>
</organism>
<feature type="compositionally biased region" description="Polar residues" evidence="1">
    <location>
        <begin position="611"/>
        <end position="622"/>
    </location>
</feature>
<dbReference type="EMBL" id="OU963920">
    <property type="protein sequence ID" value="CAH0404031.1"/>
    <property type="molecule type" value="Genomic_DNA"/>
</dbReference>
<accession>A0ABN8B6R3</accession>
<feature type="region of interest" description="Disordered" evidence="1">
    <location>
        <begin position="148"/>
        <end position="259"/>
    </location>
</feature>
<feature type="compositionally biased region" description="Basic and acidic residues" evidence="1">
    <location>
        <begin position="596"/>
        <end position="610"/>
    </location>
</feature>
<proteinExistence type="predicted"/>
<feature type="compositionally biased region" description="Low complexity" evidence="1">
    <location>
        <begin position="219"/>
        <end position="230"/>
    </location>
</feature>
<keyword evidence="3" id="KW-1185">Reference proteome</keyword>
<name>A0ABN8B6R3_CHISP</name>
<reference evidence="2" key="1">
    <citation type="submission" date="2021-12" db="EMBL/GenBank/DDBJ databases">
        <authorList>
            <person name="King R."/>
        </authorList>
    </citation>
    <scope>NUCLEOTIDE SEQUENCE</scope>
</reference>
<feature type="compositionally biased region" description="Basic and acidic residues" evidence="1">
    <location>
        <begin position="558"/>
        <end position="568"/>
    </location>
</feature>
<feature type="region of interest" description="Disordered" evidence="1">
    <location>
        <begin position="554"/>
        <end position="575"/>
    </location>
</feature>
<feature type="region of interest" description="Disordered" evidence="1">
    <location>
        <begin position="591"/>
        <end position="653"/>
    </location>
</feature>
<sequence length="854" mass="94693">MSYGHDEGPVYYREIQKNAYLKRIPNETSSSKLIPLGHKKPALKPMWTQFCVHNGRAPYLEQYPLAECPATLAHKPVWRACLKTARHVTASVKPHWGKEYDFLVDTDKGPVRMLAPDWDTMQDWVSTLRNKLHELRILSCGENVYAPPPAPPAPRAAARDPTSPLPPTPPVPPDRVPGIELTTPPSLTRQEPENAPETTSAPIQQPEQPVQRPDLPVTRPELPVLRPELPVQEEIDISNWEDATPSTSQDTTKEIRSKSIDSSRRVTKICGQNICLDDSILKRNVESTESDEEFFNEIDRISDDVENIDFDYKQTLVVTDTGSSNVDIREETSDSQPNNVNVNVTVIQVSNKGPPHTAIPVLGSETDIFDFSFANSDSGFVNIVNTEVDVTTDNGYGTVFTKDSDYGHLSLTTTVNVTADVTATAVKVTDVKATDNGVYERLCLASTSNETPVNRIKNADRPRKSSLPNLDSAESSTYECLFPNDSVSAVTVNSDRRNECVSNNSGDRNRSVTTVNANLNSNARVLRCNVERSHSQNAYDTSPRMREHLYRRVQNSCPKREGRNDKTESTQAKPIWKRGLTELSLLNRLRGIGQGKRHESPPRQETESNERVLNSSIKVNNRSRAEAITDNNNSRRRSSSLTNGRAGPGGGLIPLRRRQALALEADQQRRAAIPTTAPKHRPPLLAEYDNHIWIAWWGMGGARCSGRSGDRLAAVRGSMPRDLQHAKLLINSCPTPVVDILFHRVPLGKIYVINKRDQESIGIKLDNECNIVSVERNSPAARCGLPPPPAGPGPGAWALTEVNNRPINLLKGGEDEMHRISLHGTEVSVLLQPSSLVKKLRAALKANKHLLSMR</sequence>
<gene>
    <name evidence="2" type="ORF">CHILSU_LOCUS7334</name>
</gene>
<dbReference type="Proteomes" id="UP001153292">
    <property type="component" value="Chromosome 27"/>
</dbReference>